<name>A0ABU3WTX2_9NOCA</name>
<reference evidence="2 3" key="1">
    <citation type="submission" date="2019-10" db="EMBL/GenBank/DDBJ databases">
        <title>Draft Genome Assembly of Rhodococcus zopfii DSM44189.</title>
        <authorList>
            <person name="Sutton J.M."/>
            <person name="Akob D.M."/>
            <person name="Bushman T.J."/>
        </authorList>
    </citation>
    <scope>NUCLEOTIDE SEQUENCE [LARGE SCALE GENOMIC DNA]</scope>
    <source>
        <strain evidence="2 3">DSM 44189</strain>
    </source>
</reference>
<organism evidence="2 3">
    <name type="scientific">Rhodococcus zopfii</name>
    <dbReference type="NCBI Taxonomy" id="43772"/>
    <lineage>
        <taxon>Bacteria</taxon>
        <taxon>Bacillati</taxon>
        <taxon>Actinomycetota</taxon>
        <taxon>Actinomycetes</taxon>
        <taxon>Mycobacteriales</taxon>
        <taxon>Nocardiaceae</taxon>
        <taxon>Rhodococcus</taxon>
    </lineage>
</organism>
<dbReference type="EMBL" id="WBMO01000005">
    <property type="protein sequence ID" value="MDV2477441.1"/>
    <property type="molecule type" value="Genomic_DNA"/>
</dbReference>
<comment type="caution">
    <text evidence="2">The sequence shown here is derived from an EMBL/GenBank/DDBJ whole genome shotgun (WGS) entry which is preliminary data.</text>
</comment>
<accession>A0ABU3WTX2</accession>
<dbReference type="EMBL" id="WBMO01000001">
    <property type="protein sequence ID" value="MDV2477170.1"/>
    <property type="molecule type" value="Genomic_DNA"/>
</dbReference>
<keyword evidence="3" id="KW-1185">Reference proteome</keyword>
<dbReference type="Gene3D" id="3.40.50.300">
    <property type="entry name" value="P-loop containing nucleotide triphosphate hydrolases"/>
    <property type="match status" value="1"/>
</dbReference>
<protein>
    <submittedName>
        <fullName evidence="2">Terminase</fullName>
    </submittedName>
</protein>
<dbReference type="Proteomes" id="UP001275440">
    <property type="component" value="Unassembled WGS sequence"/>
</dbReference>
<evidence type="ECO:0000313" key="1">
    <source>
        <dbReference type="EMBL" id="MDV2477170.1"/>
    </source>
</evidence>
<sequence length="553" mass="61892">MSSAVEHTAAVDRLITLPEGIPKLTLGWEALRFAAEYLKHPNGIRARQPWKFTSGQARFILWWYSLDDDGQWLFYHAARQLAKGSGKSPFAAALALIEFCAPVRLYDFDPKRPGGCKGQPVDMPLVQIAATSEAQTENTMRQIRAMAPKGSKIVQKFQLDPGRLQYNMMPEGQLKVITSSAASAEGAEATFVVADETEHWLPAVGGPELASTLIDNLTKSGNRMLETANAPKPGKGSVIEDTYEAWCDQEDGKTRNDRKILLDARMAPPETDLADPDSVRAALEFVYEDCPWQNLESTMTRIYSPKAKPDDIKRKYFNWRAAPATSWADWQKWSAMARPEIRVEPGERIVMFFDGSKSRDHTALIGCRMSDGHVFTLGVWKPGDEDASASHDGEDEAGTVDVAAIDARVDWAMDTYDVVLFLSDVKEWEGFAKVTWPERYRDRLPMWAVPSGKSQEPIAWDMRSHDREFTMAAELVEAEINDLAFTHDGHPDLTDHVQNARRHDGRWGISVRKETPNSPDKIDACVCMIGARMGRRLVIANGPKEESSEAFFL</sequence>
<gene>
    <name evidence="1" type="ORF">F8M49_20840</name>
    <name evidence="2" type="ORF">F8M49_22330</name>
</gene>
<evidence type="ECO:0000313" key="3">
    <source>
        <dbReference type="Proteomes" id="UP001275440"/>
    </source>
</evidence>
<evidence type="ECO:0000313" key="2">
    <source>
        <dbReference type="EMBL" id="MDV2477441.1"/>
    </source>
</evidence>
<proteinExistence type="predicted"/>
<dbReference type="InterPro" id="IPR027417">
    <property type="entry name" value="P-loop_NTPase"/>
</dbReference>